<dbReference type="AlphaFoldDB" id="A0A0A9C8L9"/>
<evidence type="ECO:0000313" key="2">
    <source>
        <dbReference type="EMBL" id="JAD69745.1"/>
    </source>
</evidence>
<name>A0A0A9C8L9_ARUDO</name>
<proteinExistence type="predicted"/>
<accession>A0A0A9C8L9</accession>
<reference evidence="2" key="2">
    <citation type="journal article" date="2015" name="Data Brief">
        <title>Shoot transcriptome of the giant reed, Arundo donax.</title>
        <authorList>
            <person name="Barrero R.A."/>
            <person name="Guerrero F.D."/>
            <person name="Moolhuijzen P."/>
            <person name="Goolsby J.A."/>
            <person name="Tidwell J."/>
            <person name="Bellgard S.E."/>
            <person name="Bellgard M.I."/>
        </authorList>
    </citation>
    <scope>NUCLEOTIDE SEQUENCE</scope>
    <source>
        <tissue evidence="2">Shoot tissue taken approximately 20 cm above the soil surface</tissue>
    </source>
</reference>
<protein>
    <submittedName>
        <fullName evidence="2">Uncharacterized protein</fullName>
    </submittedName>
</protein>
<feature type="compositionally biased region" description="Low complexity" evidence="1">
    <location>
        <begin position="14"/>
        <end position="26"/>
    </location>
</feature>
<feature type="region of interest" description="Disordered" evidence="1">
    <location>
        <begin position="1"/>
        <end position="63"/>
    </location>
</feature>
<sequence>MYLRPNNQQKEEISPSISAPRPSSKSGEGEGGGASWREVGFGERRPGWLCPVAGGEVADGKPQ</sequence>
<evidence type="ECO:0000256" key="1">
    <source>
        <dbReference type="SAM" id="MobiDB-lite"/>
    </source>
</evidence>
<dbReference type="EMBL" id="GBRH01228150">
    <property type="protein sequence ID" value="JAD69745.1"/>
    <property type="molecule type" value="Transcribed_RNA"/>
</dbReference>
<reference evidence="2" key="1">
    <citation type="submission" date="2014-09" db="EMBL/GenBank/DDBJ databases">
        <authorList>
            <person name="Magalhaes I.L.F."/>
            <person name="Oliveira U."/>
            <person name="Santos F.R."/>
            <person name="Vidigal T.H.D.A."/>
            <person name="Brescovit A.D."/>
            <person name="Santos A.J."/>
        </authorList>
    </citation>
    <scope>NUCLEOTIDE SEQUENCE</scope>
    <source>
        <tissue evidence="2">Shoot tissue taken approximately 20 cm above the soil surface</tissue>
    </source>
</reference>
<organism evidence="2">
    <name type="scientific">Arundo donax</name>
    <name type="common">Giant reed</name>
    <name type="synonym">Donax arundinaceus</name>
    <dbReference type="NCBI Taxonomy" id="35708"/>
    <lineage>
        <taxon>Eukaryota</taxon>
        <taxon>Viridiplantae</taxon>
        <taxon>Streptophyta</taxon>
        <taxon>Embryophyta</taxon>
        <taxon>Tracheophyta</taxon>
        <taxon>Spermatophyta</taxon>
        <taxon>Magnoliopsida</taxon>
        <taxon>Liliopsida</taxon>
        <taxon>Poales</taxon>
        <taxon>Poaceae</taxon>
        <taxon>PACMAD clade</taxon>
        <taxon>Arundinoideae</taxon>
        <taxon>Arundineae</taxon>
        <taxon>Arundo</taxon>
    </lineage>
</organism>